<dbReference type="Gene3D" id="2.40.170.20">
    <property type="entry name" value="TonB-dependent receptor, beta-barrel domain"/>
    <property type="match status" value="1"/>
</dbReference>
<dbReference type="Gene3D" id="2.170.130.10">
    <property type="entry name" value="TonB-dependent receptor, plug domain"/>
    <property type="match status" value="1"/>
</dbReference>
<dbReference type="Pfam" id="PF13715">
    <property type="entry name" value="CarbopepD_reg_2"/>
    <property type="match status" value="1"/>
</dbReference>
<evidence type="ECO:0000313" key="13">
    <source>
        <dbReference type="Proteomes" id="UP000607559"/>
    </source>
</evidence>
<dbReference type="Pfam" id="PF00593">
    <property type="entry name" value="TonB_dep_Rec_b-barrel"/>
    <property type="match status" value="1"/>
</dbReference>
<dbReference type="SUPFAM" id="SSF56935">
    <property type="entry name" value="Porins"/>
    <property type="match status" value="1"/>
</dbReference>
<keyword evidence="4 8" id="KW-0812">Transmembrane</keyword>
<dbReference type="InterPro" id="IPR012910">
    <property type="entry name" value="Plug_dom"/>
</dbReference>
<dbReference type="InterPro" id="IPR023996">
    <property type="entry name" value="TonB-dep_OMP_SusC/RagA"/>
</dbReference>
<dbReference type="AlphaFoldDB" id="A0A8J2XMZ8"/>
<evidence type="ECO:0000256" key="7">
    <source>
        <dbReference type="ARBA" id="ARBA00023237"/>
    </source>
</evidence>
<comment type="caution">
    <text evidence="12">The sequence shown here is derived from an EMBL/GenBank/DDBJ whole genome shotgun (WGS) entry which is preliminary data.</text>
</comment>
<keyword evidence="3 8" id="KW-1134">Transmembrane beta strand</keyword>
<evidence type="ECO:0000259" key="10">
    <source>
        <dbReference type="Pfam" id="PF00593"/>
    </source>
</evidence>
<name>A0A8J2XMZ8_9BACT</name>
<evidence type="ECO:0000256" key="4">
    <source>
        <dbReference type="ARBA" id="ARBA00022692"/>
    </source>
</evidence>
<comment type="similarity">
    <text evidence="8 9">Belongs to the TonB-dependent receptor family.</text>
</comment>
<accession>A0A8J2XMZ8</accession>
<keyword evidence="6 8" id="KW-0472">Membrane</keyword>
<dbReference type="RefSeq" id="WP_229688703.1">
    <property type="nucleotide sequence ID" value="NZ_BMJC01000001.1"/>
</dbReference>
<dbReference type="Pfam" id="PF07715">
    <property type="entry name" value="Plug"/>
    <property type="match status" value="1"/>
</dbReference>
<reference evidence="12" key="1">
    <citation type="journal article" date="2014" name="Int. J. Syst. Evol. Microbiol.">
        <title>Complete genome sequence of Corynebacterium casei LMG S-19264T (=DSM 44701T), isolated from a smear-ripened cheese.</title>
        <authorList>
            <consortium name="US DOE Joint Genome Institute (JGI-PGF)"/>
            <person name="Walter F."/>
            <person name="Albersmeier A."/>
            <person name="Kalinowski J."/>
            <person name="Ruckert C."/>
        </authorList>
    </citation>
    <scope>NUCLEOTIDE SEQUENCE</scope>
    <source>
        <strain evidence="12">CGMCC 1.15448</strain>
    </source>
</reference>
<dbReference type="Gene3D" id="2.60.40.1120">
    <property type="entry name" value="Carboxypeptidase-like, regulatory domain"/>
    <property type="match status" value="1"/>
</dbReference>
<proteinExistence type="inferred from homology"/>
<dbReference type="PROSITE" id="PS52016">
    <property type="entry name" value="TONB_DEPENDENT_REC_3"/>
    <property type="match status" value="1"/>
</dbReference>
<evidence type="ECO:0000256" key="9">
    <source>
        <dbReference type="RuleBase" id="RU003357"/>
    </source>
</evidence>
<comment type="subcellular location">
    <subcellularLocation>
        <location evidence="1 8">Cell outer membrane</location>
        <topology evidence="1 8">Multi-pass membrane protein</topology>
    </subcellularLocation>
</comment>
<sequence length="1110" mass="120765">MFLPKLLIKEGSILPLAPDLQYCFSTLTFHYGQSIHLTKNCLFMLEKKIKRKWAKPILMLLMLVLLSAHNFAQTNERKITGRVTDASTGQPVANASIVVKGRQNAVTSDSNGVFTVTAKTGETLEISSVGHVSQTLKVEAGTNQLVFRLDQSFAKLDDVVVIGYGVQKSKAVTGATAHVKGEDLAKLNTTNALQALEGQAAGVNITSTSGQPGGGFKVNIRGVGTIGNANPLYVVDGVISSDITYLNPSDIASVDILKDAASSAIYGINGANGVVLITTKSGKMGAKNNGQISFDAYYGYQNAPPKTNLLKAEQYATMQNEAALNSGLAPLFTQSQINALGKGTNWLDEMFAKNVPVQNYNLSANGGTDVSSYSLGLSYTQQGGIVGGQKLSNYERYNFRTNSERKLYDGALKIGEHLTFSFIDQYGIQDGGIYGNTLRSAFQTSPLLAMYDSAGNFLSSLNSKVYNGGPWNVNEANPYALMVYNNQNDTKTQKLFGDVYAELQPVKNLRFRTSFGLNYSSSANHSYLPVYANLSVFAFNKYESITQGSSQGYTVNWDNTVNYLLKIKDHKFDFLAGSAVRKYKGSFVGGTNTGATLFGTFDRGYLSTSNVTTISMSADTTAANRQTVTHGMSLYGNANAVYAQASFFGRINYSYKEKYLASAIFRADGSTMFAQDHQWGYFPSLSVGWVASSESFMESTKDWLNFLKLRASWGSNGNDGITAFNYLSLISLANAQYNFGNSNTALTNGAYPSTIGVGKTKWETSRQTNIGIDAQMLDNKITASIDLYDKITKDWLVAAPLLATAGVSTNPYINGGNVTNKGIELQLSYNDRIGRDFSYSVSGSYAYNKNVVNNIPTADGIIHGGSNSLFVNAPEFFRASSGNPIGYFWGYKTAGIFQTEADVQAWRGKNGPLQPNAHPGDIKYVDLNGDGTITAADKTNIGDPNPHHVFGIRFSGNYKNFDLSITTNGVAGNKIVQSYRDLGAFGNWTTAILSRWHGEGTSNSMPRVTQNNVNWAEFSDLYIHDGSYLRVSNITLGYDFAKLVRWKNLTQFRVYLAAENLVTFTKYNGMDPEIGYSSSDASGAYSFGQGVDLGYYPRPRKTMVGVNIIF</sequence>
<evidence type="ECO:0000313" key="12">
    <source>
        <dbReference type="EMBL" id="GGA81821.1"/>
    </source>
</evidence>
<gene>
    <name evidence="12" type="ORF">GCM10011511_00980</name>
</gene>
<evidence type="ECO:0000256" key="2">
    <source>
        <dbReference type="ARBA" id="ARBA00022448"/>
    </source>
</evidence>
<dbReference type="InterPro" id="IPR039426">
    <property type="entry name" value="TonB-dep_rcpt-like"/>
</dbReference>
<evidence type="ECO:0000256" key="5">
    <source>
        <dbReference type="ARBA" id="ARBA00023077"/>
    </source>
</evidence>
<dbReference type="NCBIfam" id="TIGR04057">
    <property type="entry name" value="SusC_RagA_signa"/>
    <property type="match status" value="1"/>
</dbReference>
<dbReference type="InterPro" id="IPR000531">
    <property type="entry name" value="Beta-barrel_TonB"/>
</dbReference>
<dbReference type="InterPro" id="IPR036942">
    <property type="entry name" value="Beta-barrel_TonB_sf"/>
</dbReference>
<dbReference type="NCBIfam" id="TIGR04056">
    <property type="entry name" value="OMP_RagA_SusC"/>
    <property type="match status" value="1"/>
</dbReference>
<keyword evidence="13" id="KW-1185">Reference proteome</keyword>
<evidence type="ECO:0000256" key="1">
    <source>
        <dbReference type="ARBA" id="ARBA00004571"/>
    </source>
</evidence>
<keyword evidence="2 8" id="KW-0813">Transport</keyword>
<dbReference type="GO" id="GO:0009279">
    <property type="term" value="C:cell outer membrane"/>
    <property type="evidence" value="ECO:0007669"/>
    <property type="project" value="UniProtKB-SubCell"/>
</dbReference>
<feature type="domain" description="TonB-dependent receptor-like beta-barrel" evidence="10">
    <location>
        <begin position="460"/>
        <end position="1061"/>
    </location>
</feature>
<reference evidence="12" key="2">
    <citation type="submission" date="2020-09" db="EMBL/GenBank/DDBJ databases">
        <authorList>
            <person name="Sun Q."/>
            <person name="Zhou Y."/>
        </authorList>
    </citation>
    <scope>NUCLEOTIDE SEQUENCE</scope>
    <source>
        <strain evidence="12">CGMCC 1.15448</strain>
    </source>
</reference>
<evidence type="ECO:0000256" key="6">
    <source>
        <dbReference type="ARBA" id="ARBA00023136"/>
    </source>
</evidence>
<evidence type="ECO:0000259" key="11">
    <source>
        <dbReference type="Pfam" id="PF07715"/>
    </source>
</evidence>
<evidence type="ECO:0000256" key="8">
    <source>
        <dbReference type="PROSITE-ProRule" id="PRU01360"/>
    </source>
</evidence>
<dbReference type="Proteomes" id="UP000607559">
    <property type="component" value="Unassembled WGS sequence"/>
</dbReference>
<organism evidence="12 13">
    <name type="scientific">Puia dinghuensis</name>
    <dbReference type="NCBI Taxonomy" id="1792502"/>
    <lineage>
        <taxon>Bacteria</taxon>
        <taxon>Pseudomonadati</taxon>
        <taxon>Bacteroidota</taxon>
        <taxon>Chitinophagia</taxon>
        <taxon>Chitinophagales</taxon>
        <taxon>Chitinophagaceae</taxon>
        <taxon>Puia</taxon>
    </lineage>
</organism>
<keyword evidence="7 8" id="KW-0998">Cell outer membrane</keyword>
<feature type="domain" description="TonB-dependent receptor plug" evidence="11">
    <location>
        <begin position="170"/>
        <end position="274"/>
    </location>
</feature>
<evidence type="ECO:0000256" key="3">
    <source>
        <dbReference type="ARBA" id="ARBA00022452"/>
    </source>
</evidence>
<dbReference type="EMBL" id="BMJC01000001">
    <property type="protein sequence ID" value="GGA81821.1"/>
    <property type="molecule type" value="Genomic_DNA"/>
</dbReference>
<protein>
    <submittedName>
        <fullName evidence="12">SusC/RagA family TonB-linked outer membrane protein</fullName>
    </submittedName>
</protein>
<dbReference type="InterPro" id="IPR008969">
    <property type="entry name" value="CarboxyPept-like_regulatory"/>
</dbReference>
<dbReference type="SUPFAM" id="SSF49464">
    <property type="entry name" value="Carboxypeptidase regulatory domain-like"/>
    <property type="match status" value="1"/>
</dbReference>
<dbReference type="InterPro" id="IPR037066">
    <property type="entry name" value="Plug_dom_sf"/>
</dbReference>
<keyword evidence="5 9" id="KW-0798">TonB box</keyword>
<dbReference type="InterPro" id="IPR023997">
    <property type="entry name" value="TonB-dep_OMP_SusC/RagA_CS"/>
</dbReference>